<evidence type="ECO:0000313" key="2">
    <source>
        <dbReference type="Proteomes" id="UP000264541"/>
    </source>
</evidence>
<proteinExistence type="predicted"/>
<organism evidence="1 2">
    <name type="scientific">Peribacillus saganii</name>
    <dbReference type="NCBI Taxonomy" id="2303992"/>
    <lineage>
        <taxon>Bacteria</taxon>
        <taxon>Bacillati</taxon>
        <taxon>Bacillota</taxon>
        <taxon>Bacilli</taxon>
        <taxon>Bacillales</taxon>
        <taxon>Bacillaceae</taxon>
        <taxon>Peribacillus</taxon>
    </lineage>
</organism>
<accession>A0A372LQ49</accession>
<protein>
    <submittedName>
        <fullName evidence="1">XkdX family protein</fullName>
    </submittedName>
</protein>
<evidence type="ECO:0000313" key="1">
    <source>
        <dbReference type="EMBL" id="RFU70343.1"/>
    </source>
</evidence>
<dbReference type="RefSeq" id="WP_117325926.1">
    <property type="nucleotide sequence ID" value="NZ_QVTE01000016.1"/>
</dbReference>
<dbReference type="Gene3D" id="1.10.10.1530">
    <property type="match status" value="1"/>
</dbReference>
<dbReference type="OrthoDB" id="2112971at2"/>
<sequence length="43" mass="4990">MYNFIRNQWIMGKYTPEQVQNAVTKGYITQEQADTILATPQVV</sequence>
<dbReference type="Proteomes" id="UP000264541">
    <property type="component" value="Unassembled WGS sequence"/>
</dbReference>
<keyword evidence="2" id="KW-1185">Reference proteome</keyword>
<comment type="caution">
    <text evidence="1">The sequence shown here is derived from an EMBL/GenBank/DDBJ whole genome shotgun (WGS) entry which is preliminary data.</text>
</comment>
<reference evidence="1 2" key="1">
    <citation type="submission" date="2018-08" db="EMBL/GenBank/DDBJ databases">
        <title>Bacillus chawlae sp. nov., Bacillus glennii sp. nov., and Bacillus saganii sp. nov. Isolated from the Vehicle Assembly Building at Kennedy Space Center where the Viking Spacecraft were Assembled.</title>
        <authorList>
            <person name="Seuylemezian A."/>
            <person name="Vaishampayan P."/>
        </authorList>
    </citation>
    <scope>NUCLEOTIDE SEQUENCE [LARGE SCALE GENOMIC DNA]</scope>
    <source>
        <strain evidence="1 2">V47-23a</strain>
    </source>
</reference>
<dbReference type="Pfam" id="PF09693">
    <property type="entry name" value="Phage_XkdX"/>
    <property type="match status" value="1"/>
</dbReference>
<dbReference type="NCBIfam" id="TIGR01669">
    <property type="entry name" value="phage_XkdX"/>
    <property type="match status" value="1"/>
</dbReference>
<dbReference type="EMBL" id="QVTE01000016">
    <property type="protein sequence ID" value="RFU70343.1"/>
    <property type="molecule type" value="Genomic_DNA"/>
</dbReference>
<name>A0A372LQ49_9BACI</name>
<dbReference type="AlphaFoldDB" id="A0A372LQ49"/>
<dbReference type="InterPro" id="IPR010022">
    <property type="entry name" value="XkdX"/>
</dbReference>
<gene>
    <name evidence="1" type="ORF">D0469_07010</name>
</gene>